<dbReference type="AlphaFoldDB" id="D3HJK6"/>
<evidence type="ECO:0000256" key="7">
    <source>
        <dbReference type="SAM" id="Phobius"/>
    </source>
</evidence>
<dbReference type="PROSITE" id="PS50125">
    <property type="entry name" value="GUANYLATE_CYCLASE_2"/>
    <property type="match status" value="1"/>
</dbReference>
<keyword evidence="3" id="KW-1003">Cell membrane</keyword>
<evidence type="ECO:0000256" key="2">
    <source>
        <dbReference type="ARBA" id="ARBA00005381"/>
    </source>
</evidence>
<evidence type="ECO:0000259" key="8">
    <source>
        <dbReference type="PROSITE" id="PS50125"/>
    </source>
</evidence>
<dbReference type="InterPro" id="IPR029787">
    <property type="entry name" value="Nucleotide_cyclase"/>
</dbReference>
<evidence type="ECO:0000256" key="3">
    <source>
        <dbReference type="ARBA" id="ARBA00022475"/>
    </source>
</evidence>
<evidence type="ECO:0000313" key="9">
    <source>
        <dbReference type="EMBL" id="CBJ12600.1"/>
    </source>
</evidence>
<dbReference type="RefSeq" id="WP_012979266.1">
    <property type="nucleotide sequence ID" value="NC_013861.1"/>
</dbReference>
<dbReference type="Pfam" id="PF02743">
    <property type="entry name" value="dCache_1"/>
    <property type="match status" value="1"/>
</dbReference>
<keyword evidence="5 7" id="KW-1133">Transmembrane helix</keyword>
<dbReference type="eggNOG" id="COG2114">
    <property type="taxonomic scope" value="Bacteria"/>
</dbReference>
<dbReference type="SUPFAM" id="SSF103190">
    <property type="entry name" value="Sensory domain-like"/>
    <property type="match status" value="1"/>
</dbReference>
<dbReference type="GO" id="GO:0005886">
    <property type="term" value="C:plasma membrane"/>
    <property type="evidence" value="ECO:0007669"/>
    <property type="project" value="UniProtKB-SubCell"/>
</dbReference>
<feature type="domain" description="Guanylate cyclase" evidence="8">
    <location>
        <begin position="434"/>
        <end position="566"/>
    </location>
</feature>
<dbReference type="PANTHER" id="PTHR43081">
    <property type="entry name" value="ADENYLATE CYCLASE, TERMINAL-DIFFERENTIATION SPECIFIC-RELATED"/>
    <property type="match status" value="1"/>
</dbReference>
<dbReference type="Pfam" id="PF00211">
    <property type="entry name" value="Guanylate_cyc"/>
    <property type="match status" value="1"/>
</dbReference>
<dbReference type="FunFam" id="3.30.70.1230:FF:000016">
    <property type="entry name" value="Adenylate/guanylate cyclase domain-containing protein"/>
    <property type="match status" value="1"/>
</dbReference>
<comment type="subcellular location">
    <subcellularLocation>
        <location evidence="1">Cell membrane</location>
        <topology evidence="1">Multi-pass membrane protein</topology>
    </subcellularLocation>
</comment>
<dbReference type="GO" id="GO:0004016">
    <property type="term" value="F:adenylate cyclase activity"/>
    <property type="evidence" value="ECO:0007669"/>
    <property type="project" value="UniProtKB-EC"/>
</dbReference>
<evidence type="ECO:0000256" key="4">
    <source>
        <dbReference type="ARBA" id="ARBA00022692"/>
    </source>
</evidence>
<dbReference type="HOGENOM" id="CLU_021956_0_0_6"/>
<dbReference type="EMBL" id="FN650140">
    <property type="protein sequence ID" value="CBJ12600.1"/>
    <property type="molecule type" value="Genomic_DNA"/>
</dbReference>
<reference evidence="9 10" key="1">
    <citation type="journal article" date="2010" name="PLoS Genet.">
        <title>Analysis of the Legionella longbeachae genome and transcriptome uncovers unique strategies to cause Legionnaires' disease.</title>
        <authorList>
            <person name="Cazalet C."/>
            <person name="Gomez-Valero L."/>
            <person name="Rusniok C."/>
            <person name="Lomma M."/>
            <person name="Dervins-Ravault D."/>
            <person name="Newton H."/>
            <person name="Sansom F."/>
            <person name="Jarraud S."/>
            <person name="Zidane N."/>
            <person name="Ma L."/>
            <person name="Bouchier C."/>
            <person name="Etienne J."/>
            <person name="Hartland E."/>
            <person name="Buchrieser C."/>
        </authorList>
    </citation>
    <scope>NUCLEOTIDE SEQUENCE [LARGE SCALE GENOMIC DNA]</scope>
    <source>
        <strain evidence="9 10">NSW150</strain>
    </source>
</reference>
<dbReference type="Gene3D" id="6.10.340.10">
    <property type="match status" value="1"/>
</dbReference>
<feature type="transmembrane region" description="Helical" evidence="7">
    <location>
        <begin position="334"/>
        <end position="353"/>
    </location>
</feature>
<keyword evidence="9" id="KW-0456">Lyase</keyword>
<proteinExistence type="inferred from homology"/>
<feature type="transmembrane region" description="Helical" evidence="7">
    <location>
        <begin position="12"/>
        <end position="35"/>
    </location>
</feature>
<dbReference type="GO" id="GO:0006171">
    <property type="term" value="P:cAMP biosynthetic process"/>
    <property type="evidence" value="ECO:0007669"/>
    <property type="project" value="TreeGrafter"/>
</dbReference>
<dbReference type="OrthoDB" id="9806704at2"/>
<dbReference type="InterPro" id="IPR050697">
    <property type="entry name" value="Adenylyl/Guanylyl_Cyclase_3/4"/>
</dbReference>
<dbReference type="GeneID" id="40926407"/>
<evidence type="ECO:0000256" key="5">
    <source>
        <dbReference type="ARBA" id="ARBA00022989"/>
    </source>
</evidence>
<dbReference type="Gene3D" id="3.30.70.1230">
    <property type="entry name" value="Nucleotide cyclase"/>
    <property type="match status" value="1"/>
</dbReference>
<dbReference type="InterPro" id="IPR001054">
    <property type="entry name" value="A/G_cyclase"/>
</dbReference>
<dbReference type="EC" id="4.6.1.1" evidence="9"/>
<keyword evidence="6 7" id="KW-0472">Membrane</keyword>
<evidence type="ECO:0000313" key="10">
    <source>
        <dbReference type="Proteomes" id="UP000001060"/>
    </source>
</evidence>
<dbReference type="InterPro" id="IPR029151">
    <property type="entry name" value="Sensor-like_sf"/>
</dbReference>
<keyword evidence="10" id="KW-1185">Reference proteome</keyword>
<dbReference type="CDD" id="cd07302">
    <property type="entry name" value="CHD"/>
    <property type="match status" value="1"/>
</dbReference>
<evidence type="ECO:0000256" key="1">
    <source>
        <dbReference type="ARBA" id="ARBA00004651"/>
    </source>
</evidence>
<dbReference type="SMART" id="SM00044">
    <property type="entry name" value="CYCc"/>
    <property type="match status" value="1"/>
</dbReference>
<dbReference type="PANTHER" id="PTHR43081:SF1">
    <property type="entry name" value="ADENYLATE CYCLASE, TERMINAL-DIFFERENTIATION SPECIFIC"/>
    <property type="match status" value="1"/>
</dbReference>
<dbReference type="STRING" id="661367.LLO_2196"/>
<dbReference type="Gene3D" id="3.30.450.20">
    <property type="entry name" value="PAS domain"/>
    <property type="match status" value="1"/>
</dbReference>
<dbReference type="CDD" id="cd12913">
    <property type="entry name" value="PDC1_MCP_like"/>
    <property type="match status" value="1"/>
</dbReference>
<comment type="similarity">
    <text evidence="2">Belongs to the adenylyl cyclase class-3 family.</text>
</comment>
<accession>D3HJK6</accession>
<dbReference type="SUPFAM" id="SSF55073">
    <property type="entry name" value="Nucleotide cyclase"/>
    <property type="match status" value="1"/>
</dbReference>
<organism evidence="9 10">
    <name type="scientific">Legionella longbeachae serogroup 1 (strain NSW150)</name>
    <dbReference type="NCBI Taxonomy" id="661367"/>
    <lineage>
        <taxon>Bacteria</taxon>
        <taxon>Pseudomonadati</taxon>
        <taxon>Pseudomonadota</taxon>
        <taxon>Gammaproteobacteria</taxon>
        <taxon>Legionellales</taxon>
        <taxon>Legionellaceae</taxon>
        <taxon>Legionella</taxon>
    </lineage>
</organism>
<dbReference type="Proteomes" id="UP000001060">
    <property type="component" value="Chromosome"/>
</dbReference>
<evidence type="ECO:0000256" key="6">
    <source>
        <dbReference type="ARBA" id="ARBA00023136"/>
    </source>
</evidence>
<dbReference type="InterPro" id="IPR033479">
    <property type="entry name" value="dCache_1"/>
</dbReference>
<protein>
    <submittedName>
        <fullName evidence="9">Putative adenylate cyclase</fullName>
        <ecNumber evidence="9">4.6.1.1</ecNumber>
    </submittedName>
</protein>
<name>D3HJK6_LEGLN</name>
<dbReference type="KEGG" id="llo:LLO_2196"/>
<sequence length="684" mass="78369">MARNFKISIHISIMALFVFLLSLIGFTIIGINYLAFNKLLNNSAKDLIAKTSLYVSERFQAYLDPLNHNLIEIRNAIRNDIINSDKEKLFEQFLFETIQGNPNMFMIHYGAANGDFFNINREEKRGLQLIHTVNSKPPFVNIRYELDNQGKIIKKKSTTIPYDPRNRPWYQEVVRNKKPIWTNTYKFYLFGKKPGVAVAAPIYDKNNNLKGVVAIALTINHLQQFIKELELTKNTMIFVINNNSNIIAFHDPRIAENILGKKLDPELLKKLNIPPNILDEHFYSKIQSYVNGNQKYFFSYQPIFNKLGIEPWHILIITPENDVIKPLKNLSKGYILLTVLVLFIGAILVRFVSQKISNPIIQLAEESKKITMFNLKSKSPLKTIIKEISYLDKALSTLRSSLTSFQRYVPHSLVKKLVHTGKIARVGGQNQTISILFSDIKNFTTISESTPPQKLMTYLSDYFQSMTEAVIQHEGTLDKYIGDAVMAIWNAPTKDEEHAFHACETARVMNLRLKKLNIKHKQEGFPEFNIRIGIHTGEAIVGNVGSEDRLSYTALGDTVNSASRLESINKNYNTQIIVSDATFNQVSDKFPFRFLDEVAVRGKQESIAIYELITAQNLGNLERHKQEFTQAFSLYQKGLWHKSIEAFMAITPAYPGDQLASIYIERCRVLAHNPPDHWDGVWRC</sequence>
<gene>
    <name evidence="9" type="ordered locus">LLO_2196</name>
</gene>
<dbReference type="GO" id="GO:0035556">
    <property type="term" value="P:intracellular signal transduction"/>
    <property type="evidence" value="ECO:0007669"/>
    <property type="project" value="InterPro"/>
</dbReference>
<keyword evidence="4 7" id="KW-0812">Transmembrane</keyword>